<organism evidence="4 5">
    <name type="scientific">Corynebacterium rouxii</name>
    <dbReference type="NCBI Taxonomy" id="2719119"/>
    <lineage>
        <taxon>Bacteria</taxon>
        <taxon>Bacillati</taxon>
        <taxon>Actinomycetota</taxon>
        <taxon>Actinomycetes</taxon>
        <taxon>Mycobacteriales</taxon>
        <taxon>Corynebacteriaceae</taxon>
        <taxon>Corynebacterium</taxon>
    </lineage>
</organism>
<dbReference type="Proteomes" id="UP000423525">
    <property type="component" value="Chromosome"/>
</dbReference>
<dbReference type="EMBL" id="JARUHM010000008">
    <property type="protein sequence ID" value="MDT9410440.1"/>
    <property type="molecule type" value="Genomic_DNA"/>
</dbReference>
<keyword evidence="2" id="KW-0812">Transmembrane</keyword>
<evidence type="ECO:0000313" key="3">
    <source>
        <dbReference type="EMBL" id="MDT9410440.1"/>
    </source>
</evidence>
<reference evidence="4 5" key="1">
    <citation type="submission" date="2019-11" db="EMBL/GenBank/DDBJ databases">
        <authorList>
            <person name="Brisse S."/>
        </authorList>
    </citation>
    <scope>NUCLEOTIDE SEQUENCE [LARGE SCALE GENOMIC DNA]</scope>
    <source>
        <strain evidence="4">FRC0190</strain>
    </source>
</reference>
<keyword evidence="6" id="KW-1185">Reference proteome</keyword>
<reference evidence="3 6" key="2">
    <citation type="submission" date="2023-03" db="EMBL/GenBank/DDBJ databases">
        <title>Whole genome sequence of the first Corynebacterium rouxii strains isolated in Brazil: a recent member of Corynebacterium diphtheriae complex.</title>
        <authorList>
            <person name="Vieira V."/>
            <person name="Ramos J.N."/>
            <person name="Araujo M.R.B."/>
            <person name="Baio P.V."/>
            <person name="Sant'Anna L.O."/>
            <person name="Veras J.F.C."/>
            <person name="Vieira E.M.D."/>
            <person name="Sousa M.A.B."/>
            <person name="Camargo C.H."/>
            <person name="Sacchi C.T."/>
            <person name="Campos K.R."/>
            <person name="Santos M.B.N."/>
            <person name="Bokermann S."/>
            <person name="Alvim L.B."/>
            <person name="Santos L.S."/>
            <person name="Mattos-Guaraldi A.L."/>
        </authorList>
    </citation>
    <scope>NUCLEOTIDE SEQUENCE [LARGE SCALE GENOMIC DNA]</scope>
    <source>
        <strain evidence="3 6">70862</strain>
    </source>
</reference>
<sequence>MTKHRWDGADGRASQPIDELWNDDAFLTQLSRGIDPSHGEDHLAQLFLAERERINSDIPAAPTLASLGIETGVTSISNDFDDAPTNTFPVVDDSVVVDEPEEATVITLPRRRWGNSFAHGLVGAAAATLLIAGSGSLIYNADEGSSLYPISQKMFGNSATSKATVVELASKLEQAQQLTDRGDGQGARLALEQAHDLLQKLAEPEQSQAAKKIKDAEATLAPAPQAPVAPESSAAPSPTVTKTVTSTVTTTVAPPSETPSTGASKSSTEPTPQPTTDAPVSPAPLASLFGGDLDSLEPLQ</sequence>
<accession>A0A6I8MCN6</accession>
<dbReference type="RefSeq" id="WP_155871752.1">
    <property type="nucleotide sequence ID" value="NZ_CP168248.1"/>
</dbReference>
<feature type="compositionally biased region" description="Polar residues" evidence="1">
    <location>
        <begin position="262"/>
        <end position="278"/>
    </location>
</feature>
<evidence type="ECO:0000313" key="5">
    <source>
        <dbReference type="Proteomes" id="UP000423525"/>
    </source>
</evidence>
<dbReference type="Proteomes" id="UP001265983">
    <property type="component" value="Unassembled WGS sequence"/>
</dbReference>
<dbReference type="AlphaFoldDB" id="A0A6I8MCN6"/>
<protein>
    <recommendedName>
        <fullName evidence="7">Anti-sigma-D factor RsdA sigma factor binding region domain-containing protein</fullName>
    </recommendedName>
</protein>
<feature type="region of interest" description="Disordered" evidence="1">
    <location>
        <begin position="220"/>
        <end position="300"/>
    </location>
</feature>
<keyword evidence="2" id="KW-1133">Transmembrane helix</keyword>
<evidence type="ECO:0000313" key="4">
    <source>
        <dbReference type="EMBL" id="VZH84563.1"/>
    </source>
</evidence>
<name>A0A6I8MCN6_9CORY</name>
<evidence type="ECO:0000256" key="1">
    <source>
        <dbReference type="SAM" id="MobiDB-lite"/>
    </source>
</evidence>
<feature type="compositionally biased region" description="Low complexity" evidence="1">
    <location>
        <begin position="221"/>
        <end position="261"/>
    </location>
</feature>
<evidence type="ECO:0008006" key="7">
    <source>
        <dbReference type="Google" id="ProtNLM"/>
    </source>
</evidence>
<feature type="transmembrane region" description="Helical" evidence="2">
    <location>
        <begin position="117"/>
        <end position="139"/>
    </location>
</feature>
<gene>
    <name evidence="4" type="ORF">FRC0190_00578</name>
    <name evidence="3" type="ORF">P8T80_03410</name>
</gene>
<dbReference type="KEGG" id="crf:FRC0190_00578"/>
<proteinExistence type="predicted"/>
<evidence type="ECO:0000256" key="2">
    <source>
        <dbReference type="SAM" id="Phobius"/>
    </source>
</evidence>
<keyword evidence="2" id="KW-0472">Membrane</keyword>
<evidence type="ECO:0000313" key="6">
    <source>
        <dbReference type="Proteomes" id="UP001265983"/>
    </source>
</evidence>
<dbReference type="EMBL" id="LR738855">
    <property type="protein sequence ID" value="VZH84563.1"/>
    <property type="molecule type" value="Genomic_DNA"/>
</dbReference>